<dbReference type="InterPro" id="IPR023787">
    <property type="entry name" value="T3SS_YcgR"/>
</dbReference>
<dbReference type="Pfam" id="PF07317">
    <property type="entry name" value="PilZN"/>
    <property type="match status" value="1"/>
</dbReference>
<dbReference type="HAMAP" id="MF_01457">
    <property type="entry name" value="YcgR"/>
    <property type="match status" value="1"/>
</dbReference>
<comment type="caution">
    <text evidence="6">The sequence shown here is derived from an EMBL/GenBank/DDBJ whole genome shotgun (WGS) entry which is preliminary data.</text>
</comment>
<evidence type="ECO:0000259" key="4">
    <source>
        <dbReference type="Pfam" id="PF07238"/>
    </source>
</evidence>
<dbReference type="GO" id="GO:0035438">
    <property type="term" value="F:cyclic-di-GMP binding"/>
    <property type="evidence" value="ECO:0007669"/>
    <property type="project" value="InterPro"/>
</dbReference>
<reference evidence="6" key="1">
    <citation type="submission" date="2016-10" db="EMBL/GenBank/DDBJ databases">
        <title>Sequence of Gallionella enrichment culture.</title>
        <authorList>
            <person name="Poehlein A."/>
            <person name="Muehling M."/>
            <person name="Daniel R."/>
        </authorList>
    </citation>
    <scope>NUCLEOTIDE SEQUENCE</scope>
</reference>
<keyword evidence="1" id="KW-0547">Nucleotide-binding</keyword>
<evidence type="ECO:0000256" key="2">
    <source>
        <dbReference type="ARBA" id="ARBA00023143"/>
    </source>
</evidence>
<dbReference type="InterPro" id="IPR012349">
    <property type="entry name" value="Split_barrel_FMN-bd"/>
</dbReference>
<sequence>MNSRMAEPTENQARQPAAEEATPRKSALDVEDDYSKYEVHSQTEVISILRGMMQQGSLITFYFNQGYDFLLTSLIDISADGRTLIFDYGSNMEMNRRALQVDKINCVSSKEKVKIQFVLHGVDPVKFEGRDAFLGDVPASLVRLQRREFYRMSMPVANPIKCQIPILQQDGSIRKAEAVLVDISGGGVGLTVPPDEGIFKVGAEFANVSINLPNVGLISATLRVRNLYDVTMPSGKIHQRAGCQFLKLPGPMMTLIQRYIIQVERERKSREI</sequence>
<protein>
    <submittedName>
        <fullName evidence="6">Flagellar brake protein YcgR</fullName>
    </submittedName>
</protein>
<feature type="compositionally biased region" description="Polar residues" evidence="3">
    <location>
        <begin position="1"/>
        <end position="14"/>
    </location>
</feature>
<name>A0A1J5QRQ9_9ZZZZ</name>
<keyword evidence="6" id="KW-0966">Cell projection</keyword>
<dbReference type="AlphaFoldDB" id="A0A1J5QRQ9"/>
<dbReference type="Gene3D" id="2.30.110.10">
    <property type="entry name" value="Electron Transport, Fmn-binding Protein, Chain A"/>
    <property type="match status" value="1"/>
</dbReference>
<dbReference type="Gene3D" id="2.40.10.220">
    <property type="entry name" value="predicted glycosyltransferase like domains"/>
    <property type="match status" value="1"/>
</dbReference>
<accession>A0A1J5QRQ9</accession>
<feature type="region of interest" description="Disordered" evidence="3">
    <location>
        <begin position="1"/>
        <end position="29"/>
    </location>
</feature>
<evidence type="ECO:0000313" key="6">
    <source>
        <dbReference type="EMBL" id="OIQ86302.1"/>
    </source>
</evidence>
<keyword evidence="2" id="KW-0975">Bacterial flagellum</keyword>
<keyword evidence="6" id="KW-0969">Cilium</keyword>
<dbReference type="GO" id="GO:0071945">
    <property type="term" value="P:regulation of bacterial-type flagellum-dependent cell motility by regulation of motor speed"/>
    <property type="evidence" value="ECO:0007669"/>
    <property type="project" value="InterPro"/>
</dbReference>
<keyword evidence="6" id="KW-0282">Flagellum</keyword>
<dbReference type="InterPro" id="IPR009926">
    <property type="entry name" value="T3SS_YcgR_PilZN"/>
</dbReference>
<proteinExistence type="inferred from homology"/>
<evidence type="ECO:0000256" key="3">
    <source>
        <dbReference type="SAM" id="MobiDB-lite"/>
    </source>
</evidence>
<feature type="domain" description="PilZ" evidence="4">
    <location>
        <begin position="145"/>
        <end position="261"/>
    </location>
</feature>
<organism evidence="6">
    <name type="scientific">mine drainage metagenome</name>
    <dbReference type="NCBI Taxonomy" id="410659"/>
    <lineage>
        <taxon>unclassified sequences</taxon>
        <taxon>metagenomes</taxon>
        <taxon>ecological metagenomes</taxon>
    </lineage>
</organism>
<dbReference type="InterPro" id="IPR009875">
    <property type="entry name" value="PilZ_domain"/>
</dbReference>
<gene>
    <name evidence="6" type="primary">ycgR_11</name>
    <name evidence="6" type="ORF">GALL_318460</name>
</gene>
<feature type="domain" description="Type III secretion system flagellar brake protein YcgR PilZN" evidence="5">
    <location>
        <begin position="37"/>
        <end position="143"/>
    </location>
</feature>
<dbReference type="EMBL" id="MLJW01000488">
    <property type="protein sequence ID" value="OIQ86302.1"/>
    <property type="molecule type" value="Genomic_DNA"/>
</dbReference>
<dbReference type="Pfam" id="PF07238">
    <property type="entry name" value="PilZ"/>
    <property type="match status" value="1"/>
</dbReference>
<evidence type="ECO:0000259" key="5">
    <source>
        <dbReference type="Pfam" id="PF07317"/>
    </source>
</evidence>
<evidence type="ECO:0000256" key="1">
    <source>
        <dbReference type="ARBA" id="ARBA00022741"/>
    </source>
</evidence>